<protein>
    <submittedName>
        <fullName evidence="2">Uncharacterized protein</fullName>
    </submittedName>
</protein>
<evidence type="ECO:0000256" key="1">
    <source>
        <dbReference type="SAM" id="MobiDB-lite"/>
    </source>
</evidence>
<feature type="region of interest" description="Disordered" evidence="1">
    <location>
        <begin position="126"/>
        <end position="160"/>
    </location>
</feature>
<sequence>MTARRTDEMLRGLDVEAAIVVGMPEGEARRAMFSDAALAASHLAEALGAGPYPLEFLAGCVRSMGLPGALELPEPLIGAERTELVRRWMSAAVQGAGGTDIARDELFARWLERVAVLIALRRQVASRGAVGPESPVEQSGAGNDDSTAIAEPGDGDRGRT</sequence>
<name>A0A7K0D2N1_9NOCA</name>
<organism evidence="2 3">
    <name type="scientific">Nocardia macrotermitis</name>
    <dbReference type="NCBI Taxonomy" id="2585198"/>
    <lineage>
        <taxon>Bacteria</taxon>
        <taxon>Bacillati</taxon>
        <taxon>Actinomycetota</taxon>
        <taxon>Actinomycetes</taxon>
        <taxon>Mycobacteriales</taxon>
        <taxon>Nocardiaceae</taxon>
        <taxon>Nocardia</taxon>
    </lineage>
</organism>
<dbReference type="AlphaFoldDB" id="A0A7K0D2N1"/>
<gene>
    <name evidence="2" type="ORF">NRB20_26020</name>
</gene>
<proteinExistence type="predicted"/>
<reference evidence="2 3" key="1">
    <citation type="submission" date="2019-10" db="EMBL/GenBank/DDBJ databases">
        <title>Nocardia macrotermitis sp. nov. and Nocardia aurantia sp. nov., isolated from the gut of fungus growing-termite Macrotermes natalensis.</title>
        <authorList>
            <person name="Benndorf R."/>
            <person name="Schwitalla J."/>
            <person name="Martin K."/>
            <person name="De Beer W."/>
            <person name="Kaster A.-K."/>
            <person name="Vollmers J."/>
            <person name="Poulsen M."/>
            <person name="Beemelmanns C."/>
        </authorList>
    </citation>
    <scope>NUCLEOTIDE SEQUENCE [LARGE SCALE GENOMIC DNA]</scope>
    <source>
        <strain evidence="2 3">RB20</strain>
    </source>
</reference>
<evidence type="ECO:0000313" key="2">
    <source>
        <dbReference type="EMBL" id="MQY19512.1"/>
    </source>
</evidence>
<feature type="compositionally biased region" description="Polar residues" evidence="1">
    <location>
        <begin position="136"/>
        <end position="146"/>
    </location>
</feature>
<accession>A0A7K0D2N1</accession>
<dbReference type="EMBL" id="WEGK01000004">
    <property type="protein sequence ID" value="MQY19512.1"/>
    <property type="molecule type" value="Genomic_DNA"/>
</dbReference>
<dbReference type="Proteomes" id="UP000438448">
    <property type="component" value="Unassembled WGS sequence"/>
</dbReference>
<keyword evidence="3" id="KW-1185">Reference proteome</keyword>
<dbReference type="RefSeq" id="WP_194289818.1">
    <property type="nucleotide sequence ID" value="NZ_WEGK01000004.1"/>
</dbReference>
<comment type="caution">
    <text evidence="2">The sequence shown here is derived from an EMBL/GenBank/DDBJ whole genome shotgun (WGS) entry which is preliminary data.</text>
</comment>
<evidence type="ECO:0000313" key="3">
    <source>
        <dbReference type="Proteomes" id="UP000438448"/>
    </source>
</evidence>